<dbReference type="AlphaFoldDB" id="A0AAU8IIS6"/>
<accession>A0AAU8IIS6</accession>
<dbReference type="InterPro" id="IPR011742">
    <property type="entry name" value="CRISPR-assoc_prot_TM1812"/>
</dbReference>
<dbReference type="CDD" id="cd09732">
    <property type="entry name" value="Csx1_III-U"/>
    <property type="match status" value="1"/>
</dbReference>
<dbReference type="NCBIfam" id="TIGR02549">
    <property type="entry name" value="CRISPR_DxTHG"/>
    <property type="match status" value="1"/>
</dbReference>
<evidence type="ECO:0000313" key="1">
    <source>
        <dbReference type="EMBL" id="XCJ18083.1"/>
    </source>
</evidence>
<reference evidence="1" key="1">
    <citation type="submission" date="2024-06" db="EMBL/GenBank/DDBJ databases">
        <authorList>
            <person name="Fan A."/>
            <person name="Zhang F.Y."/>
            <person name="Zhang L."/>
        </authorList>
    </citation>
    <scope>NUCLEOTIDE SEQUENCE</scope>
    <source>
        <strain evidence="1">Y61</strain>
    </source>
</reference>
<protein>
    <submittedName>
        <fullName evidence="1">TIGR02221 family CRISPR-associated protein</fullName>
    </submittedName>
</protein>
<dbReference type="RefSeq" id="WP_353949163.1">
    <property type="nucleotide sequence ID" value="NZ_CP159510.1"/>
</dbReference>
<name>A0AAU8IIS6_9BACL</name>
<gene>
    <name evidence="1" type="primary">csx2</name>
    <name evidence="1" type="ORF">ABNN70_06465</name>
</gene>
<sequence>MLTIGRNILFSFLGTTDYKECIYTWHGQESRPTRFVQTAIIEHLMRMFEHLEVVIFVTEDALKKNWEDGFYEDEAGEAKRGLKSCLRTISGIRFKKVLIENAGQSETDHWKLFDLISSEIYPNATIYFDITHSLRPNPIVALAVINYARVIKKARYGKFLYGRLDDLSSVNHGIKGSEGKYGHARIIDFSPMMRLLDWTNGVDQFLRTGDAGRINDIVREIQQSGEIRERPLDEREQLDQLQTIADSLKDAGLSLTTVRGHSMKPDYPMGNQVSYVQALKHLRSAINNLTGEKSTPLYPLKRLIGEINRKFEGFGENEAMDLFYAARWCFENGRIQQSYTFLEENIKTLLCRIHGLHDNNRHDREVVKTAIMNYKNRQIPKVGLPLCDSHDVETANRVIATLAPYGNLFSEKYDQLRRYRNNMNHASMDHSNLKIDQLSRTMEKLLNHFKVFFQNEGLRMKK</sequence>
<dbReference type="EMBL" id="CP159510">
    <property type="protein sequence ID" value="XCJ18083.1"/>
    <property type="molecule type" value="Genomic_DNA"/>
</dbReference>
<proteinExistence type="predicted"/>
<dbReference type="InterPro" id="IPR013383">
    <property type="entry name" value="CRISPR-assoc_prot_DxTHG_CS"/>
</dbReference>
<dbReference type="NCBIfam" id="TIGR02221">
    <property type="entry name" value="cas_TM1812"/>
    <property type="match status" value="1"/>
</dbReference>
<organism evidence="1">
    <name type="scientific">Sporolactobacillus sp. Y61</name>
    <dbReference type="NCBI Taxonomy" id="3160863"/>
    <lineage>
        <taxon>Bacteria</taxon>
        <taxon>Bacillati</taxon>
        <taxon>Bacillota</taxon>
        <taxon>Bacilli</taxon>
        <taxon>Bacillales</taxon>
        <taxon>Sporolactobacillaceae</taxon>
        <taxon>Sporolactobacillus</taxon>
    </lineage>
</organism>